<dbReference type="OrthoDB" id="3725455at2"/>
<comment type="caution">
    <text evidence="2">The sequence shown here is derived from an EMBL/GenBank/DDBJ whole genome shotgun (WGS) entry which is preliminary data.</text>
</comment>
<proteinExistence type="predicted"/>
<organism evidence="2 3">
    <name type="scientific">Botrimarina colliarenosi</name>
    <dbReference type="NCBI Taxonomy" id="2528001"/>
    <lineage>
        <taxon>Bacteria</taxon>
        <taxon>Pseudomonadati</taxon>
        <taxon>Planctomycetota</taxon>
        <taxon>Planctomycetia</taxon>
        <taxon>Pirellulales</taxon>
        <taxon>Lacipirellulaceae</taxon>
        <taxon>Botrimarina</taxon>
    </lineage>
</organism>
<name>A0A5C6A753_9BACT</name>
<feature type="domain" description="LssY-like C-terminal" evidence="1">
    <location>
        <begin position="48"/>
        <end position="226"/>
    </location>
</feature>
<dbReference type="Proteomes" id="UP000317421">
    <property type="component" value="Unassembled WGS sequence"/>
</dbReference>
<dbReference type="EMBL" id="SJPR01000005">
    <property type="protein sequence ID" value="TWT95220.1"/>
    <property type="molecule type" value="Genomic_DNA"/>
</dbReference>
<keyword evidence="3" id="KW-1185">Reference proteome</keyword>
<accession>A0A5C6A753</accession>
<sequence length="233" mass="26072">MKRHRIKRRHVPTAVALIALLYLAAAYVIAPLAWERYAERHPTFDDNPRITKTSDGHPGDPLNVALVGEEAALRDLMKAAGWYPATALGLRSDLRIADDTILSRPDDEAPVSNLYLFGRKEDLAFEQPVGDNPRQRHHVRFWKTPDADDRTLWIGSASYDERVGLSATTGQITHHIAGDIDTERDHLFADLKATGRLAKEYPLAGFQTQLEGRNGGGDRWRTDGQLFVGVIEE</sequence>
<evidence type="ECO:0000259" key="1">
    <source>
        <dbReference type="Pfam" id="PF14067"/>
    </source>
</evidence>
<dbReference type="RefSeq" id="WP_146446075.1">
    <property type="nucleotide sequence ID" value="NZ_SJPR01000005.1"/>
</dbReference>
<protein>
    <recommendedName>
        <fullName evidence="1">LssY-like C-terminal domain-containing protein</fullName>
    </recommendedName>
</protein>
<dbReference type="InterPro" id="IPR025902">
    <property type="entry name" value="LssY-like-C_dom"/>
</dbReference>
<reference evidence="2 3" key="1">
    <citation type="submission" date="2019-02" db="EMBL/GenBank/DDBJ databases">
        <title>Deep-cultivation of Planctomycetes and their phenomic and genomic characterization uncovers novel biology.</title>
        <authorList>
            <person name="Wiegand S."/>
            <person name="Jogler M."/>
            <person name="Boedeker C."/>
            <person name="Pinto D."/>
            <person name="Vollmers J."/>
            <person name="Rivas-Marin E."/>
            <person name="Kohn T."/>
            <person name="Peeters S.H."/>
            <person name="Heuer A."/>
            <person name="Rast P."/>
            <person name="Oberbeckmann S."/>
            <person name="Bunk B."/>
            <person name="Jeske O."/>
            <person name="Meyerdierks A."/>
            <person name="Storesund J.E."/>
            <person name="Kallscheuer N."/>
            <person name="Luecker S."/>
            <person name="Lage O.M."/>
            <person name="Pohl T."/>
            <person name="Merkel B.J."/>
            <person name="Hornburger P."/>
            <person name="Mueller R.-W."/>
            <person name="Bruemmer F."/>
            <person name="Labrenz M."/>
            <person name="Spormann A.M."/>
            <person name="Op Den Camp H."/>
            <person name="Overmann J."/>
            <person name="Amann R."/>
            <person name="Jetten M.S.M."/>
            <person name="Mascher T."/>
            <person name="Medema M.H."/>
            <person name="Devos D.P."/>
            <person name="Kaster A.-K."/>
            <person name="Ovreas L."/>
            <person name="Rohde M."/>
            <person name="Galperin M.Y."/>
            <person name="Jogler C."/>
        </authorList>
    </citation>
    <scope>NUCLEOTIDE SEQUENCE [LARGE SCALE GENOMIC DNA]</scope>
    <source>
        <strain evidence="2 3">Pla108</strain>
    </source>
</reference>
<gene>
    <name evidence="2" type="ORF">Pla108_33630</name>
</gene>
<evidence type="ECO:0000313" key="2">
    <source>
        <dbReference type="EMBL" id="TWT95220.1"/>
    </source>
</evidence>
<evidence type="ECO:0000313" key="3">
    <source>
        <dbReference type="Proteomes" id="UP000317421"/>
    </source>
</evidence>
<dbReference type="AlphaFoldDB" id="A0A5C6A753"/>
<dbReference type="Pfam" id="PF14067">
    <property type="entry name" value="LssY_C"/>
    <property type="match status" value="1"/>
</dbReference>